<dbReference type="PANTHER" id="PTHR48086:SF7">
    <property type="entry name" value="SODIUM-SOLUTE SYMPORTER-RELATED"/>
    <property type="match status" value="1"/>
</dbReference>
<keyword evidence="4 7" id="KW-0812">Transmembrane</keyword>
<evidence type="ECO:0000256" key="7">
    <source>
        <dbReference type="SAM" id="Phobius"/>
    </source>
</evidence>
<dbReference type="GO" id="GO:0005886">
    <property type="term" value="C:plasma membrane"/>
    <property type="evidence" value="ECO:0007669"/>
    <property type="project" value="TreeGrafter"/>
</dbReference>
<dbReference type="Pfam" id="PF13328">
    <property type="entry name" value="HD_4"/>
    <property type="match status" value="1"/>
</dbReference>
<feature type="transmembrane region" description="Helical" evidence="7">
    <location>
        <begin position="6"/>
        <end position="31"/>
    </location>
</feature>
<dbReference type="PANTHER" id="PTHR48086">
    <property type="entry name" value="SODIUM/PROLINE SYMPORTER-RELATED"/>
    <property type="match status" value="1"/>
</dbReference>
<reference evidence="8 9" key="1">
    <citation type="submission" date="2018-09" db="EMBL/GenBank/DDBJ databases">
        <title>Comparative Genomics of Wolbachia-Cardinium Dual Endosymbiosis in a Plant-Parasitic Nematode.</title>
        <authorList>
            <person name="Brown A.M.V."/>
            <person name="Wasala S.K."/>
            <person name="Howe D.K."/>
            <person name="Peetz A.B."/>
            <person name="Zasada I.A."/>
            <person name="Denver D.R."/>
        </authorList>
    </citation>
    <scope>NUCLEOTIDE SEQUENCE [LARGE SCALE GENOMIC DNA]</scope>
    <source>
        <strain evidence="8 9">Pp_1</strain>
    </source>
</reference>
<feature type="transmembrane region" description="Helical" evidence="7">
    <location>
        <begin position="126"/>
        <end position="153"/>
    </location>
</feature>
<feature type="transmembrane region" description="Helical" evidence="7">
    <location>
        <begin position="646"/>
        <end position="668"/>
    </location>
</feature>
<dbReference type="InterPro" id="IPR050277">
    <property type="entry name" value="Sodium:Solute_Symporter"/>
</dbReference>
<comment type="similarity">
    <text evidence="2">Belongs to the sodium:solute symporter (SSF) (TC 2.A.21) family.</text>
</comment>
<dbReference type="Gene3D" id="1.20.1730.10">
    <property type="entry name" value="Sodium/glucose cotransporter"/>
    <property type="match status" value="1"/>
</dbReference>
<dbReference type="Proteomes" id="UP000270927">
    <property type="component" value="Unassembled WGS sequence"/>
</dbReference>
<keyword evidence="9" id="KW-1185">Reference proteome</keyword>
<dbReference type="Gene3D" id="1.10.3210.10">
    <property type="entry name" value="Hypothetical protein af1432"/>
    <property type="match status" value="1"/>
</dbReference>
<dbReference type="AlphaFoldDB" id="A0A3N2QCI2"/>
<feature type="transmembrane region" description="Helical" evidence="7">
    <location>
        <begin position="396"/>
        <end position="419"/>
    </location>
</feature>
<dbReference type="EMBL" id="RARA01000022">
    <property type="protein sequence ID" value="ROT47514.1"/>
    <property type="molecule type" value="Genomic_DNA"/>
</dbReference>
<dbReference type="InterPro" id="IPR038377">
    <property type="entry name" value="Na/Glc_symporter_sf"/>
</dbReference>
<name>A0A3N2QCI2_9BACT</name>
<feature type="transmembrane region" description="Helical" evidence="7">
    <location>
        <begin position="450"/>
        <end position="471"/>
    </location>
</feature>
<protein>
    <submittedName>
        <fullName evidence="8">HD domain-containing protein</fullName>
    </submittedName>
</protein>
<evidence type="ECO:0000313" key="9">
    <source>
        <dbReference type="Proteomes" id="UP000270927"/>
    </source>
</evidence>
<feature type="transmembrane region" description="Helical" evidence="7">
    <location>
        <begin position="578"/>
        <end position="598"/>
    </location>
</feature>
<evidence type="ECO:0000256" key="3">
    <source>
        <dbReference type="ARBA" id="ARBA00022448"/>
    </source>
</evidence>
<proteinExistence type="inferred from homology"/>
<feature type="transmembrane region" description="Helical" evidence="7">
    <location>
        <begin position="426"/>
        <end position="444"/>
    </location>
</feature>
<dbReference type="SUPFAM" id="SSF109604">
    <property type="entry name" value="HD-domain/PDEase-like"/>
    <property type="match status" value="1"/>
</dbReference>
<keyword evidence="6 7" id="KW-0472">Membrane</keyword>
<accession>A0A3N2QCI2</accession>
<gene>
    <name evidence="8" type="ORF">EDM02_01930</name>
</gene>
<keyword evidence="5 7" id="KW-1133">Transmembrane helix</keyword>
<feature type="transmembrane region" description="Helical" evidence="7">
    <location>
        <begin position="547"/>
        <end position="566"/>
    </location>
</feature>
<evidence type="ECO:0000313" key="8">
    <source>
        <dbReference type="EMBL" id="ROT47514.1"/>
    </source>
</evidence>
<evidence type="ECO:0000256" key="6">
    <source>
        <dbReference type="ARBA" id="ARBA00023136"/>
    </source>
</evidence>
<evidence type="ECO:0000256" key="1">
    <source>
        <dbReference type="ARBA" id="ARBA00004141"/>
    </source>
</evidence>
<feature type="transmembrane region" description="Helical" evidence="7">
    <location>
        <begin position="77"/>
        <end position="96"/>
    </location>
</feature>
<feature type="transmembrane region" description="Helical" evidence="7">
    <location>
        <begin position="371"/>
        <end position="390"/>
    </location>
</feature>
<dbReference type="GO" id="GO:0022857">
    <property type="term" value="F:transmembrane transporter activity"/>
    <property type="evidence" value="ECO:0007669"/>
    <property type="project" value="InterPro"/>
</dbReference>
<organism evidence="8 9">
    <name type="scientific">Candidatus Cardinium hertigii</name>
    <dbReference type="NCBI Taxonomy" id="247481"/>
    <lineage>
        <taxon>Bacteria</taxon>
        <taxon>Pseudomonadati</taxon>
        <taxon>Bacteroidota</taxon>
        <taxon>Cytophagia</taxon>
        <taxon>Cytophagales</taxon>
        <taxon>Amoebophilaceae</taxon>
        <taxon>Candidatus Cardinium</taxon>
    </lineage>
</organism>
<dbReference type="Pfam" id="PF00474">
    <property type="entry name" value="SSF"/>
    <property type="match status" value="1"/>
</dbReference>
<keyword evidence="3" id="KW-0813">Transport</keyword>
<evidence type="ECO:0000256" key="5">
    <source>
        <dbReference type="ARBA" id="ARBA00022989"/>
    </source>
</evidence>
<dbReference type="InterPro" id="IPR001734">
    <property type="entry name" value="Na/solute_symporter"/>
</dbReference>
<feature type="transmembrane region" description="Helical" evidence="7">
    <location>
        <begin position="520"/>
        <end position="541"/>
    </location>
</feature>
<feature type="transmembrane region" description="Helical" evidence="7">
    <location>
        <begin position="618"/>
        <end position="639"/>
    </location>
</feature>
<dbReference type="CDD" id="cd10322">
    <property type="entry name" value="SLC5sbd"/>
    <property type="match status" value="1"/>
</dbReference>
<evidence type="ECO:0000256" key="2">
    <source>
        <dbReference type="ARBA" id="ARBA00006434"/>
    </source>
</evidence>
<feature type="transmembrane region" description="Helical" evidence="7">
    <location>
        <begin position="237"/>
        <end position="256"/>
    </location>
</feature>
<evidence type="ECO:0000256" key="4">
    <source>
        <dbReference type="ARBA" id="ARBA00022692"/>
    </source>
</evidence>
<comment type="caution">
    <text evidence="8">The sequence shown here is derived from an EMBL/GenBank/DDBJ whole genome shotgun (WGS) entry which is preliminary data.</text>
</comment>
<dbReference type="PROSITE" id="PS50283">
    <property type="entry name" value="NA_SOLUT_SYMP_3"/>
    <property type="match status" value="1"/>
</dbReference>
<comment type="subcellular location">
    <subcellularLocation>
        <location evidence="1">Membrane</location>
        <topology evidence="1">Multi-pass membrane protein</topology>
    </subcellularLocation>
</comment>
<feature type="transmembrane region" description="Helical" evidence="7">
    <location>
        <begin position="276"/>
        <end position="300"/>
    </location>
</feature>
<feature type="transmembrane region" description="Helical" evidence="7">
    <location>
        <begin position="191"/>
        <end position="210"/>
    </location>
</feature>
<feature type="transmembrane region" description="Helical" evidence="7">
    <location>
        <begin position="165"/>
        <end position="185"/>
    </location>
</feature>
<sequence>MFIGLYMIFLNVPLLMVVAFLLLTLAVGLYYSRKTTTLREYTVGNKQFATATLVATVLATNYGAGGLVRSVQQVHHLGLYYIIYSLLANLDYWIIIRPLALRMTPFMQNLSMAETIGSVYGKYPRVITALACIGASIAGLAIQITVISQVISICCIDAVNPKPKYITILATLILIFYSSFGGIRAVTFTDVLQFITFSIIIPFLAIWMFYKINNPVAESISFLQAQEKFQFKTLLRFDTKLVAIMSLILSGMAAGINPTMVQRIYMSSGPIQAQKVFLYSGLFSWLIKIIIILIGLFVFVQVPELSIEAIWPYIMKNISSFSQGLVSISLLAMAMSTADSKLNACAVMVSHDILESIRGVKRVPYTHQLRLARLTSLVIGLCAMVLAFYRKDLFNLLKLIFAFTVPIITAPFVLAILGFRGSGRTALIGMATGIVTIIAWNQWIEPTTGIDGAFVSMLANGLAMLAAHYSLPQLPGTGWIEPDDELKQIRQAHTRKWARRKEACKALFSKDNLANLQPTTVRLVGVSLYVITTAFVDRFIMGVMHPTYWPIFQIMVGACFAGYGIFIPKNKFPSWLVARYWLIGLAFCFPVNSIWHFWHATDSLLTLTLTLVHLSITLWVLPLYLGLLVGIPLIIVYAICCIKALWLWGTMSLLLLGIGLLICVIIIFDKFRNNSYENQNTYLKNQQKLRETQKLKSLAYNLHMDTTPVISQEEEDGMILEKVVKDVTQSVSFIDDTTPLYKQDFQSIINKFSEWAIFLKQQAKSKDHILLLPTAISINQLINKIEVALEREMENGPRLFIEHKDNTVPVKIVCDVNQIIHLLVTAILRTAKSDVLETQFVRVYLYTTHLQYEVHEPIDNGYAPAMVFSAIAFVISSSHLPLAELPKVQSYYEPNRDNKETSKQTAYRPLAQTHIDLGKKTIERIMHTHYGYLEISNQGAILLVLPWDVTKIREEMIAKLPITHLTSEAPITPKEQADSMMVLMQFHEYVCQVAEVDPGMIAEILLLLRRCYGFKRHASGQLFYVRAVGIAQWVATWIFHSPKPIYASLLYDLVRYTRLPLSYIKANYNRGIFCFVENVLNIDQHQEMAKSLLYVTNRFKEAINQDHLSVLYIKLAERLYDLRYAKNYNNLEAVRQMAKETLTVDIELAKKYLESEIAKELETAAKQALAFCNAAVQAD</sequence>